<dbReference type="SUPFAM" id="SSF50939">
    <property type="entry name" value="Sialidases"/>
    <property type="match status" value="1"/>
</dbReference>
<accession>A0A140E6K6</accession>
<name>A0A140E6K6_9GAMM</name>
<feature type="chain" id="PRO_5007807368" evidence="1">
    <location>
        <begin position="27"/>
        <end position="443"/>
    </location>
</feature>
<sequence length="443" mass="46196">MNKKHLKSCVWLFALLVVGLNNLASAVPGWTAPTALSTMTLFSLPANNASVVVVANGDSTAVWINESNNVVQYAQRKAGVWSAAKSLYVPSATKNETTSSAHVVVKSDGSAVAIFASTTPGTLQYCVSGGRVIRCLGPSKSFAKVATLSVGGTSWSKTNLSAQGILIDDTQIAVDASGNLLASWRYLPSAGQPTQLQMASQTTGGTWSTAQSVYSSNNPISLPSLSLAANGEALLAWQEKLTNGTSISFALNATYRDSRGVWSPVENPQNLAAQTWTLRTGIDGNGIATLVWDNNYSVQLSRRDNSNASSTWTTPITLASAPGTQYGYAGPFAAYSPDIAVSTGGDVLISWLESEASTGLWQIEAQILSANGLIQSAASWPVDPQTGNSYPSATISADGSAAAVGWIDNGSSSANVASFTPASGWGLVICNRYWLVGRHRGAG</sequence>
<gene>
    <name evidence="2" type="ORF">JT25_021520</name>
</gene>
<dbReference type="RefSeq" id="WP_036278623.1">
    <property type="nucleotide sequence ID" value="NZ_CP014476.1"/>
</dbReference>
<evidence type="ECO:0000256" key="1">
    <source>
        <dbReference type="SAM" id="SignalP"/>
    </source>
</evidence>
<dbReference type="STRING" id="1538553.JT25_021520"/>
<evidence type="ECO:0000313" key="2">
    <source>
        <dbReference type="EMBL" id="AMK79030.1"/>
    </source>
</evidence>
<protein>
    <submittedName>
        <fullName evidence="2">Uncharacterized protein</fullName>
    </submittedName>
</protein>
<dbReference type="AlphaFoldDB" id="A0A140E6K6"/>
<dbReference type="Proteomes" id="UP000030512">
    <property type="component" value="Chromosome"/>
</dbReference>
<organism evidence="2 3">
    <name type="scientific">Methylomonas denitrificans</name>
    <dbReference type="NCBI Taxonomy" id="1538553"/>
    <lineage>
        <taxon>Bacteria</taxon>
        <taxon>Pseudomonadati</taxon>
        <taxon>Pseudomonadota</taxon>
        <taxon>Gammaproteobacteria</taxon>
        <taxon>Methylococcales</taxon>
        <taxon>Methylococcaceae</taxon>
        <taxon>Methylomonas</taxon>
    </lineage>
</organism>
<dbReference type="KEGG" id="mdn:JT25_021520"/>
<keyword evidence="1" id="KW-0732">Signal</keyword>
<feature type="signal peptide" evidence="1">
    <location>
        <begin position="1"/>
        <end position="26"/>
    </location>
</feature>
<keyword evidence="3" id="KW-1185">Reference proteome</keyword>
<dbReference type="EMBL" id="CP014476">
    <property type="protein sequence ID" value="AMK79030.1"/>
    <property type="molecule type" value="Genomic_DNA"/>
</dbReference>
<reference evidence="2 3" key="1">
    <citation type="journal article" date="2015" name="Environ. Microbiol.">
        <title>Methane oxidation coupled to nitrate reduction under hypoxia by the Gammaproteobacterium Methylomonas denitrificans, sp. nov. type strain FJG1.</title>
        <authorList>
            <person name="Kits K.D."/>
            <person name="Klotz M.G."/>
            <person name="Stein L.Y."/>
        </authorList>
    </citation>
    <scope>NUCLEOTIDE SEQUENCE [LARGE SCALE GENOMIC DNA]</scope>
    <source>
        <strain evidence="2 3">FJG1</strain>
    </source>
</reference>
<proteinExistence type="predicted"/>
<evidence type="ECO:0000313" key="3">
    <source>
        <dbReference type="Proteomes" id="UP000030512"/>
    </source>
</evidence>
<dbReference type="InterPro" id="IPR036278">
    <property type="entry name" value="Sialidase_sf"/>
</dbReference>